<dbReference type="AlphaFoldDB" id="A0A097IGY6"/>
<sequence length="164" mass="16896">MKRLLAVVLACVSTLPPPLALAYVSPATGAASVGRVLVPAAIPERNWQPGHRGVDLALATGSEVRAASTGHVAFAGNVAGTPSVSVEHPDGIRTTYTPVFARVREGDEVTEGQVIGTLAPPGPGHAGLHWGALSGRDVYLNPLTLLDAPVIRLKPVDAPGRTRP</sequence>
<dbReference type="GO" id="GO:0004222">
    <property type="term" value="F:metalloendopeptidase activity"/>
    <property type="evidence" value="ECO:0007669"/>
    <property type="project" value="TreeGrafter"/>
</dbReference>
<dbReference type="KEGG" id="cdo:CDOO_08880"/>
<reference evidence="4 5" key="1">
    <citation type="submission" date="2013-09" db="EMBL/GenBank/DDBJ databases">
        <title>Complete genome sequence of Corynebacterium doosanense CAU 212(T) (=DSM 45436(T)), isolated from activated sludge.</title>
        <authorList>
            <person name="Schaffert L."/>
            <person name="Albersmeier A."/>
            <person name="Kalinowski J."/>
            <person name="Ruckert C."/>
        </authorList>
    </citation>
    <scope>NUCLEOTIDE SEQUENCE [LARGE SCALE GENOMIC DNA]</scope>
    <source>
        <strain evidence="4 5">CAU 212</strain>
    </source>
</reference>
<feature type="domain" description="M23ase beta-sheet core" evidence="3">
    <location>
        <begin position="50"/>
        <end position="132"/>
    </location>
</feature>
<feature type="signal peptide" evidence="2">
    <location>
        <begin position="1"/>
        <end position="22"/>
    </location>
</feature>
<dbReference type="Proteomes" id="UP000029914">
    <property type="component" value="Chromosome"/>
</dbReference>
<evidence type="ECO:0000256" key="1">
    <source>
        <dbReference type="ARBA" id="ARBA00022729"/>
    </source>
</evidence>
<dbReference type="PANTHER" id="PTHR21666:SF289">
    <property type="entry name" value="L-ALA--D-GLU ENDOPEPTIDASE"/>
    <property type="match status" value="1"/>
</dbReference>
<dbReference type="InterPro" id="IPR050570">
    <property type="entry name" value="Cell_wall_metabolism_enzyme"/>
</dbReference>
<gene>
    <name evidence="4" type="ORF">CDOO_08880</name>
</gene>
<dbReference type="RefSeq" id="WP_018020977.1">
    <property type="nucleotide sequence ID" value="NZ_AQUX01000001.1"/>
</dbReference>
<proteinExistence type="predicted"/>
<accession>A0A097IGY6</accession>
<dbReference type="InterPro" id="IPR011055">
    <property type="entry name" value="Dup_hybrid_motif"/>
</dbReference>
<keyword evidence="5" id="KW-1185">Reference proteome</keyword>
<evidence type="ECO:0000313" key="5">
    <source>
        <dbReference type="Proteomes" id="UP000029914"/>
    </source>
</evidence>
<protein>
    <submittedName>
        <fullName evidence="4">Peptidase M23</fullName>
    </submittedName>
</protein>
<dbReference type="HOGENOM" id="CLU_077601_4_0_11"/>
<name>A0A097IGY6_9CORY</name>
<dbReference type="Gene3D" id="2.70.70.10">
    <property type="entry name" value="Glucose Permease (Domain IIA)"/>
    <property type="match status" value="1"/>
</dbReference>
<feature type="chain" id="PRO_5001930929" evidence="2">
    <location>
        <begin position="23"/>
        <end position="164"/>
    </location>
</feature>
<dbReference type="SUPFAM" id="SSF51261">
    <property type="entry name" value="Duplicated hybrid motif"/>
    <property type="match status" value="1"/>
</dbReference>
<evidence type="ECO:0000259" key="3">
    <source>
        <dbReference type="Pfam" id="PF01551"/>
    </source>
</evidence>
<dbReference type="EMBL" id="CP006764">
    <property type="protein sequence ID" value="AIT61362.1"/>
    <property type="molecule type" value="Genomic_DNA"/>
</dbReference>
<keyword evidence="1 2" id="KW-0732">Signal</keyword>
<dbReference type="CDD" id="cd12797">
    <property type="entry name" value="M23_peptidase"/>
    <property type="match status" value="1"/>
</dbReference>
<dbReference type="InterPro" id="IPR016047">
    <property type="entry name" value="M23ase_b-sheet_dom"/>
</dbReference>
<dbReference type="PANTHER" id="PTHR21666">
    <property type="entry name" value="PEPTIDASE-RELATED"/>
    <property type="match status" value="1"/>
</dbReference>
<dbReference type="Pfam" id="PF01551">
    <property type="entry name" value="Peptidase_M23"/>
    <property type="match status" value="1"/>
</dbReference>
<evidence type="ECO:0000313" key="4">
    <source>
        <dbReference type="EMBL" id="AIT61362.1"/>
    </source>
</evidence>
<organism evidence="4 5">
    <name type="scientific">Corynebacterium doosanense CAU 212 = DSM 45436</name>
    <dbReference type="NCBI Taxonomy" id="558173"/>
    <lineage>
        <taxon>Bacteria</taxon>
        <taxon>Bacillati</taxon>
        <taxon>Actinomycetota</taxon>
        <taxon>Actinomycetes</taxon>
        <taxon>Mycobacteriales</taxon>
        <taxon>Corynebacteriaceae</taxon>
        <taxon>Corynebacterium</taxon>
    </lineage>
</organism>
<dbReference type="OrthoDB" id="5245088at2"/>
<dbReference type="STRING" id="558173.CDOO_08880"/>
<evidence type="ECO:0000256" key="2">
    <source>
        <dbReference type="SAM" id="SignalP"/>
    </source>
</evidence>
<dbReference type="eggNOG" id="COG0739">
    <property type="taxonomic scope" value="Bacteria"/>
</dbReference>